<evidence type="ECO:0000313" key="1">
    <source>
        <dbReference type="EMBL" id="MCT2587578.1"/>
    </source>
</evidence>
<comment type="caution">
    <text evidence="1">The sequence shown here is derived from an EMBL/GenBank/DDBJ whole genome shotgun (WGS) entry which is preliminary data.</text>
</comment>
<dbReference type="RefSeq" id="WP_260195484.1">
    <property type="nucleotide sequence ID" value="NZ_JAFFZE010000026.1"/>
</dbReference>
<name>A0ABT2JI73_9PSEU</name>
<reference evidence="1 2" key="1">
    <citation type="submission" date="2021-02" db="EMBL/GenBank/DDBJ databases">
        <title>Actinophytocola xerophila sp. nov., isolated from soil of cotton cropping field.</title>
        <authorList>
            <person name="Huang R."/>
            <person name="Chen X."/>
            <person name="Ge X."/>
            <person name="Liu W."/>
        </authorList>
    </citation>
    <scope>NUCLEOTIDE SEQUENCE [LARGE SCALE GENOMIC DNA]</scope>
    <source>
        <strain evidence="1 2">S1-96</strain>
    </source>
</reference>
<accession>A0ABT2JI73</accession>
<sequence length="318" mass="35315">MELTARLAPVVFAELYQELQSSCATQMADRLADIDRDLDWLSLTIQRYEALWAYRLTLPDPQERYQPLDADHAALAAWIAAGLRGYGPSNEINQAVQQAVRDRTAGDPPELVRDHSRVALVAWSLGQVVGDYDRSLPVVFCEPLADRSVQLAYEGLVQHVVGLPEVDEWPEMLGSAVLWRACGLADGLRPQRGGRSNLEASVNELIAGMRRYVSSTVLLQWAKEWPEYTKVRNGFTHVAGENGAYSFADVASRMRNRSEVAPALTSATTFVGHSLAEELLDSPLARWRAVADNLEWELQAYEDFAPAGSDSWTSLHFG</sequence>
<proteinExistence type="predicted"/>
<protein>
    <submittedName>
        <fullName evidence="1">Uncharacterized protein</fullName>
    </submittedName>
</protein>
<organism evidence="1 2">
    <name type="scientific">Actinophytocola gossypii</name>
    <dbReference type="NCBI Taxonomy" id="2812003"/>
    <lineage>
        <taxon>Bacteria</taxon>
        <taxon>Bacillati</taxon>
        <taxon>Actinomycetota</taxon>
        <taxon>Actinomycetes</taxon>
        <taxon>Pseudonocardiales</taxon>
        <taxon>Pseudonocardiaceae</taxon>
    </lineage>
</organism>
<evidence type="ECO:0000313" key="2">
    <source>
        <dbReference type="Proteomes" id="UP001156441"/>
    </source>
</evidence>
<dbReference type="Proteomes" id="UP001156441">
    <property type="component" value="Unassembled WGS sequence"/>
</dbReference>
<gene>
    <name evidence="1" type="ORF">JT362_31105</name>
</gene>
<keyword evidence="2" id="KW-1185">Reference proteome</keyword>
<dbReference type="EMBL" id="JAFFZE010000026">
    <property type="protein sequence ID" value="MCT2587578.1"/>
    <property type="molecule type" value="Genomic_DNA"/>
</dbReference>